<protein>
    <submittedName>
        <fullName evidence="1">Uncharacterized protein</fullName>
    </submittedName>
</protein>
<organism evidence="1">
    <name type="scientific">Rhipicephalus appendiculatus</name>
    <name type="common">Brown ear tick</name>
    <dbReference type="NCBI Taxonomy" id="34631"/>
    <lineage>
        <taxon>Eukaryota</taxon>
        <taxon>Metazoa</taxon>
        <taxon>Ecdysozoa</taxon>
        <taxon>Arthropoda</taxon>
        <taxon>Chelicerata</taxon>
        <taxon>Arachnida</taxon>
        <taxon>Acari</taxon>
        <taxon>Parasitiformes</taxon>
        <taxon>Ixodida</taxon>
        <taxon>Ixodoidea</taxon>
        <taxon>Ixodidae</taxon>
        <taxon>Rhipicephalinae</taxon>
        <taxon>Rhipicephalus</taxon>
        <taxon>Rhipicephalus</taxon>
    </lineage>
</organism>
<dbReference type="EMBL" id="GEDV01012353">
    <property type="protein sequence ID" value="JAP76204.1"/>
    <property type="molecule type" value="Transcribed_RNA"/>
</dbReference>
<dbReference type="AlphaFoldDB" id="A0A131YA67"/>
<name>A0A131YA67_RHIAP</name>
<reference evidence="1" key="1">
    <citation type="journal article" date="2016" name="Ticks Tick Borne Dis.">
        <title>De novo assembly and annotation of the salivary gland transcriptome of Rhipicephalus appendiculatus male and female ticks during blood feeding.</title>
        <authorList>
            <person name="de Castro M.H."/>
            <person name="de Klerk D."/>
            <person name="Pienaar R."/>
            <person name="Latif A.A."/>
            <person name="Rees D.J."/>
            <person name="Mans B.J."/>
        </authorList>
    </citation>
    <scope>NUCLEOTIDE SEQUENCE</scope>
    <source>
        <tissue evidence="1">Salivary glands</tissue>
    </source>
</reference>
<proteinExistence type="predicted"/>
<evidence type="ECO:0000313" key="1">
    <source>
        <dbReference type="EMBL" id="JAP76204.1"/>
    </source>
</evidence>
<sequence length="93" mass="10546">MLDSRKFRSLRTCVCHLRRSSSATYNKASFTICNFSFVQISILKLASSLSFHDRTGSHSSSSTKIRLVLYTAAPLLFHGSEVPRFQQVEMLML</sequence>
<accession>A0A131YA67</accession>